<dbReference type="Gene3D" id="3.90.870.50">
    <property type="match status" value="1"/>
</dbReference>
<sequence length="787" mass="82703">MTSPALMLRSDHVRQRLTVTGVVQGVGFRPFVHRLATELGLAGFVGNDSGAVFLEVQGHPARVREFGRRLRAEAPPLARIGTIAAVDIDVTPGTGRGFDIAASERVAGATTPIPPDIAVCDDCVAELFDPGDRRHRHPFVTCTNCGPRFTIIRTLPYDRPATTMAAFAMCARCAREYADPADRRFHAQPIACPDCGPSLWFCARPSSPEGRVEGADAALAAAQRALAAGAVVAVKGIGGYHLACLADDQRAVTALRTRKARGAKPFAILVRDLDVARRYAAISDAEAAVLSGPARPVVLLARRPGAPVADAVAPGSPLLGLMLPYSPVHHLLLAPVPGAGGRVPDALVLTSANRSDEPICFTDADAAQRLPALCDAVLDHDRPIHVPCDDSVVRVVTDRAGAAELPIRRSRGYAPLPVDLGREGPAVLAVGGELKNTCCLTDGSRAYLSGHIGDMGTWETVRAFGRAVEQLSEIRSAPARLAADLHPAYHTRGWAERHVGDRPLDLVQHHHAHVVSLLAEHGRIGEPIIGVAFDGTGYGCDHTIWGGEILRLGPDSHRFVRAAHLLPVPLPGGDTAVRNPWRMALAQLWAADLDWTPDLAPVAAADPQELALVRSQLDSGTGCVPCSSMGRLFDAVASLLGVRHRIDYEGQAAIELEALAESAGDAPGPSLPLAVRADGVIDPAPLVQTLVSALYAGTRPALLAASFHRAVAGAVATAVGRVAGPTRLVGLTGGVFQNVLLLQSCRTLLQRNGFEVLIHRTVPPNDGGLALGQAAVSMLTALEGAGP</sequence>
<dbReference type="Proteomes" id="UP000320513">
    <property type="component" value="Unassembled WGS sequence"/>
</dbReference>
<dbReference type="Pfam" id="PF17788">
    <property type="entry name" value="HypF_C"/>
    <property type="match status" value="1"/>
</dbReference>
<dbReference type="Pfam" id="PF00708">
    <property type="entry name" value="Acylphosphatase"/>
    <property type="match status" value="1"/>
</dbReference>
<evidence type="ECO:0000256" key="8">
    <source>
        <dbReference type="PIRNR" id="PIRNR006256"/>
    </source>
</evidence>
<dbReference type="Gene3D" id="3.30.110.120">
    <property type="match status" value="1"/>
</dbReference>
<dbReference type="GO" id="GO:0016874">
    <property type="term" value="F:ligase activity"/>
    <property type="evidence" value="ECO:0007669"/>
    <property type="project" value="UniProtKB-UniRule"/>
</dbReference>
<dbReference type="Gene3D" id="3.30.420.360">
    <property type="match status" value="1"/>
</dbReference>
<dbReference type="EC" id="6.2.-.-" evidence="8"/>
<dbReference type="InterPro" id="IPR036046">
    <property type="entry name" value="Acylphosphatase-like_dom_sf"/>
</dbReference>
<dbReference type="GO" id="GO:0003998">
    <property type="term" value="F:acylphosphatase activity"/>
    <property type="evidence" value="ECO:0007669"/>
    <property type="project" value="UniProtKB-EC"/>
</dbReference>
<dbReference type="PANTHER" id="PTHR42959:SF1">
    <property type="entry name" value="CARBAMOYLTRANSFERASE HYPF"/>
    <property type="match status" value="1"/>
</dbReference>
<dbReference type="InterPro" id="IPR017968">
    <property type="entry name" value="Acylphosphatase_CS"/>
</dbReference>
<name>A0A557XRK5_9MYCO</name>
<dbReference type="SUPFAM" id="SSF54975">
    <property type="entry name" value="Acylphosphatase/BLUF domain-like"/>
    <property type="match status" value="1"/>
</dbReference>
<dbReference type="GO" id="GO:0016743">
    <property type="term" value="F:carboxyl- or carbamoyltransferase activity"/>
    <property type="evidence" value="ECO:0007669"/>
    <property type="project" value="UniProtKB-UniRule"/>
</dbReference>
<dbReference type="PIRSF" id="PIRSF006256">
    <property type="entry name" value="CMPcnvr_hdrg_mat"/>
    <property type="match status" value="1"/>
</dbReference>
<evidence type="ECO:0000259" key="10">
    <source>
        <dbReference type="PROSITE" id="PS51160"/>
    </source>
</evidence>
<feature type="domain" description="YrdC-like" evidence="11">
    <location>
        <begin position="216"/>
        <end position="412"/>
    </location>
</feature>
<dbReference type="InterPro" id="IPR006070">
    <property type="entry name" value="Sua5-like_dom"/>
</dbReference>
<keyword evidence="13" id="KW-1185">Reference proteome</keyword>
<comment type="catalytic activity">
    <reaction evidence="7">
        <text>C-terminal L-cysteinyl-[HypE protein] + carbamoyl phosphate + ATP + H2O = C-terminal S-carboxamide-L-cysteinyl-[HypE protein] + AMP + phosphate + diphosphate + H(+)</text>
        <dbReference type="Rhea" id="RHEA:55636"/>
        <dbReference type="Rhea" id="RHEA-COMP:14247"/>
        <dbReference type="Rhea" id="RHEA-COMP:14392"/>
        <dbReference type="ChEBI" id="CHEBI:15377"/>
        <dbReference type="ChEBI" id="CHEBI:15378"/>
        <dbReference type="ChEBI" id="CHEBI:30616"/>
        <dbReference type="ChEBI" id="CHEBI:33019"/>
        <dbReference type="ChEBI" id="CHEBI:43474"/>
        <dbReference type="ChEBI" id="CHEBI:58228"/>
        <dbReference type="ChEBI" id="CHEBI:76913"/>
        <dbReference type="ChEBI" id="CHEBI:139126"/>
        <dbReference type="ChEBI" id="CHEBI:456215"/>
    </reaction>
</comment>
<accession>A0A557XRK5</accession>
<organism evidence="12 13">
    <name type="scientific">Mycobacterium helveticum</name>
    <dbReference type="NCBI Taxonomy" id="2592811"/>
    <lineage>
        <taxon>Bacteria</taxon>
        <taxon>Bacillati</taxon>
        <taxon>Actinomycetota</taxon>
        <taxon>Actinomycetes</taxon>
        <taxon>Mycobacteriales</taxon>
        <taxon>Mycobacteriaceae</taxon>
        <taxon>Mycobacterium</taxon>
    </lineage>
</organism>
<comment type="caution">
    <text evidence="12">The sequence shown here is derived from an EMBL/GenBank/DDBJ whole genome shotgun (WGS) entry which is preliminary data.</text>
</comment>
<keyword evidence="3" id="KW-0436">Ligase</keyword>
<evidence type="ECO:0000259" key="11">
    <source>
        <dbReference type="PROSITE" id="PS51163"/>
    </source>
</evidence>
<dbReference type="AlphaFoldDB" id="A0A557XRK5"/>
<dbReference type="Gene3D" id="3.30.420.40">
    <property type="match status" value="1"/>
</dbReference>
<dbReference type="Pfam" id="PF01300">
    <property type="entry name" value="Sua5_yciO_yrdC"/>
    <property type="match status" value="1"/>
</dbReference>
<dbReference type="PROSITE" id="PS51160">
    <property type="entry name" value="ACYLPHOSPHATASE_3"/>
    <property type="match status" value="1"/>
</dbReference>
<dbReference type="EMBL" id="VMQU01000052">
    <property type="protein sequence ID" value="TVS88544.1"/>
    <property type="molecule type" value="Genomic_DNA"/>
</dbReference>
<dbReference type="InterPro" id="IPR051060">
    <property type="entry name" value="Carbamoyltrans_HypF-like"/>
</dbReference>
<comment type="pathway">
    <text evidence="1">Protein modification; [NiFe] hydrogenase maturation.</text>
</comment>
<feature type="active site" evidence="9">
    <location>
        <position position="47"/>
    </location>
</feature>
<evidence type="ECO:0000313" key="12">
    <source>
        <dbReference type="EMBL" id="TVS88544.1"/>
    </source>
</evidence>
<dbReference type="RefSeq" id="WP_144952465.1">
    <property type="nucleotide sequence ID" value="NZ_VMQU01000052.1"/>
</dbReference>
<keyword evidence="12" id="KW-0808">Transferase</keyword>
<dbReference type="PANTHER" id="PTHR42959">
    <property type="entry name" value="CARBAMOYLTRANSFERASE"/>
    <property type="match status" value="1"/>
</dbReference>
<feature type="domain" description="Acylphosphatase-like" evidence="10">
    <location>
        <begin position="14"/>
        <end position="102"/>
    </location>
</feature>
<keyword evidence="5" id="KW-0863">Zinc-finger</keyword>
<evidence type="ECO:0000256" key="3">
    <source>
        <dbReference type="ARBA" id="ARBA00022598"/>
    </source>
</evidence>
<evidence type="ECO:0000256" key="5">
    <source>
        <dbReference type="ARBA" id="ARBA00022771"/>
    </source>
</evidence>
<dbReference type="Pfam" id="PF22521">
    <property type="entry name" value="HypF_C_2"/>
    <property type="match status" value="1"/>
</dbReference>
<comment type="similarity">
    <text evidence="2 8">Belongs to the carbamoyltransferase HypF family.</text>
</comment>
<evidence type="ECO:0000313" key="13">
    <source>
        <dbReference type="Proteomes" id="UP000320513"/>
    </source>
</evidence>
<dbReference type="PROSITE" id="PS00150">
    <property type="entry name" value="ACYLPHOSPHATASE_1"/>
    <property type="match status" value="1"/>
</dbReference>
<dbReference type="InterPro" id="IPR055128">
    <property type="entry name" value="HypF_C_2"/>
</dbReference>
<evidence type="ECO:0000256" key="1">
    <source>
        <dbReference type="ARBA" id="ARBA00004711"/>
    </source>
</evidence>
<keyword evidence="6" id="KW-0862">Zinc</keyword>
<dbReference type="SUPFAM" id="SSF55821">
    <property type="entry name" value="YrdC/RibB"/>
    <property type="match status" value="1"/>
</dbReference>
<evidence type="ECO:0000256" key="6">
    <source>
        <dbReference type="ARBA" id="ARBA00022833"/>
    </source>
</evidence>
<keyword evidence="4" id="KW-0479">Metal-binding</keyword>
<proteinExistence type="inferred from homology"/>
<dbReference type="GO" id="GO:0003725">
    <property type="term" value="F:double-stranded RNA binding"/>
    <property type="evidence" value="ECO:0007669"/>
    <property type="project" value="InterPro"/>
</dbReference>
<dbReference type="InterPro" id="IPR001792">
    <property type="entry name" value="Acylphosphatase-like_dom"/>
</dbReference>
<reference evidence="12 13" key="1">
    <citation type="submission" date="2019-07" db="EMBL/GenBank/DDBJ databases">
        <title>New Mycobacterium species.</title>
        <authorList>
            <person name="Tortoli E."/>
            <person name="Ghielmetti G."/>
            <person name="Friedel U."/>
            <person name="Trovato A."/>
        </authorList>
    </citation>
    <scope>NUCLEOTIDE SEQUENCE [LARGE SCALE GENOMIC DNA]</scope>
    <source>
        <strain evidence="12 13">16-83</strain>
    </source>
</reference>
<dbReference type="Pfam" id="PF07503">
    <property type="entry name" value="zf-HYPF"/>
    <property type="match status" value="2"/>
</dbReference>
<dbReference type="PROSITE" id="PS51163">
    <property type="entry name" value="YRDC"/>
    <property type="match status" value="1"/>
</dbReference>
<evidence type="ECO:0000256" key="7">
    <source>
        <dbReference type="ARBA" id="ARBA00048220"/>
    </source>
</evidence>
<dbReference type="UniPathway" id="UPA00335"/>
<evidence type="ECO:0000256" key="4">
    <source>
        <dbReference type="ARBA" id="ARBA00022723"/>
    </source>
</evidence>
<dbReference type="InterPro" id="IPR011125">
    <property type="entry name" value="Znf_HypF"/>
</dbReference>
<dbReference type="InterPro" id="IPR017945">
    <property type="entry name" value="DHBP_synth_RibB-like_a/b_dom"/>
</dbReference>
<evidence type="ECO:0000256" key="2">
    <source>
        <dbReference type="ARBA" id="ARBA00008097"/>
    </source>
</evidence>
<dbReference type="InterPro" id="IPR004421">
    <property type="entry name" value="Carbamoyltransferase_HypF"/>
</dbReference>
<feature type="active site" evidence="9">
    <location>
        <position position="29"/>
    </location>
</feature>
<dbReference type="GO" id="GO:0008270">
    <property type="term" value="F:zinc ion binding"/>
    <property type="evidence" value="ECO:0007669"/>
    <property type="project" value="UniProtKB-KW"/>
</dbReference>
<dbReference type="GO" id="GO:0051604">
    <property type="term" value="P:protein maturation"/>
    <property type="evidence" value="ECO:0007669"/>
    <property type="project" value="TreeGrafter"/>
</dbReference>
<dbReference type="OrthoDB" id="9808093at2"/>
<keyword evidence="9" id="KW-0378">Hydrolase</keyword>
<dbReference type="InterPro" id="IPR041440">
    <property type="entry name" value="HypF_C"/>
</dbReference>
<protein>
    <recommendedName>
        <fullName evidence="8">Carbamoyltransferase</fullName>
        <ecNumber evidence="8">6.2.-.-</ecNumber>
    </recommendedName>
</protein>
<comment type="catalytic activity">
    <reaction evidence="9">
        <text>an acyl phosphate + H2O = a carboxylate + phosphate + H(+)</text>
        <dbReference type="Rhea" id="RHEA:14965"/>
        <dbReference type="ChEBI" id="CHEBI:15377"/>
        <dbReference type="ChEBI" id="CHEBI:15378"/>
        <dbReference type="ChEBI" id="CHEBI:29067"/>
        <dbReference type="ChEBI" id="CHEBI:43474"/>
        <dbReference type="ChEBI" id="CHEBI:59918"/>
        <dbReference type="EC" id="3.6.1.7"/>
    </reaction>
</comment>
<dbReference type="NCBIfam" id="TIGR00143">
    <property type="entry name" value="hypF"/>
    <property type="match status" value="1"/>
</dbReference>
<gene>
    <name evidence="12" type="primary">hypF</name>
    <name evidence="12" type="ORF">FPZ47_13720</name>
</gene>
<evidence type="ECO:0000256" key="9">
    <source>
        <dbReference type="PROSITE-ProRule" id="PRU00520"/>
    </source>
</evidence>